<feature type="domain" description="Expansin-like CBD" evidence="3">
    <location>
        <begin position="232"/>
        <end position="314"/>
    </location>
</feature>
<keyword evidence="5" id="KW-1185">Reference proteome</keyword>
<dbReference type="InterPro" id="IPR007118">
    <property type="entry name" value="Expan_Lol_pI"/>
</dbReference>
<dbReference type="PANTHER" id="PTHR31692">
    <property type="entry name" value="EXPANSIN-B3"/>
    <property type="match status" value="1"/>
</dbReference>
<dbReference type="Gramene" id="RZC69250">
    <property type="protein sequence ID" value="RZC69250"/>
    <property type="gene ID" value="C5167_032716"/>
</dbReference>
<dbReference type="Gene3D" id="2.60.40.760">
    <property type="entry name" value="Expansin, cellulose-binding-like domain"/>
    <property type="match status" value="1"/>
</dbReference>
<dbReference type="InterPro" id="IPR007117">
    <property type="entry name" value="Expansin_CBD"/>
</dbReference>
<evidence type="ECO:0008006" key="6">
    <source>
        <dbReference type="Google" id="ProtNLM"/>
    </source>
</evidence>
<evidence type="ECO:0000259" key="2">
    <source>
        <dbReference type="PROSITE" id="PS50842"/>
    </source>
</evidence>
<evidence type="ECO:0000259" key="3">
    <source>
        <dbReference type="PROSITE" id="PS50843"/>
    </source>
</evidence>
<organism evidence="4 5">
    <name type="scientific">Papaver somniferum</name>
    <name type="common">Opium poppy</name>
    <dbReference type="NCBI Taxonomy" id="3469"/>
    <lineage>
        <taxon>Eukaryota</taxon>
        <taxon>Viridiplantae</taxon>
        <taxon>Streptophyta</taxon>
        <taxon>Embryophyta</taxon>
        <taxon>Tracheophyta</taxon>
        <taxon>Spermatophyta</taxon>
        <taxon>Magnoliopsida</taxon>
        <taxon>Ranunculales</taxon>
        <taxon>Papaveraceae</taxon>
        <taxon>Papaveroideae</taxon>
        <taxon>Papaver</taxon>
    </lineage>
</organism>
<dbReference type="Pfam" id="PF01357">
    <property type="entry name" value="Expansin_C"/>
    <property type="match status" value="1"/>
</dbReference>
<protein>
    <recommendedName>
        <fullName evidence="6">Expansin-like EG45 domain-containing protein</fullName>
    </recommendedName>
</protein>
<evidence type="ECO:0000313" key="4">
    <source>
        <dbReference type="EMBL" id="RZC69250.1"/>
    </source>
</evidence>
<dbReference type="PRINTS" id="PR01225">
    <property type="entry name" value="EXPANSNFAMLY"/>
</dbReference>
<dbReference type="InterPro" id="IPR009009">
    <property type="entry name" value="RlpA-like_DPBB"/>
</dbReference>
<dbReference type="AlphaFoldDB" id="A0A4Y7KA72"/>
<proteinExistence type="inferred from homology"/>
<dbReference type="SUPFAM" id="SSF49590">
    <property type="entry name" value="PHL pollen allergen"/>
    <property type="match status" value="1"/>
</dbReference>
<sequence>MSNCPKAAYILKESNKDVFMLIHHSTSLSVLLWNQTLVEEKVGRYHPHDSLIPLFPSLINMGLVMSSLPHTIPLLILSSYPGMIILLPSPCISQDTFTCSRATYYGSPDCLGTPTGACGYGEFGRNLNGGGVGAVSNLYRNGSGCGACYQVRCTIPQLCTTAGMTIVVTDHGEGDHTDFILSPRGFSQLATPNMAQHLMAYGVVDIEYKRVSCQYPGYNLMFKVHEHSRFCEYLALIVIYQAGQSDITAVELWQEDCKEWRGMRKAYGGVWDITSPPKGAINVRFQVSRADGQKWVQVSNAIPSAWKAGVAYDTAIQLS</sequence>
<dbReference type="PROSITE" id="PS50842">
    <property type="entry name" value="EXPANSIN_EG45"/>
    <property type="match status" value="1"/>
</dbReference>
<dbReference type="CDD" id="cd22277">
    <property type="entry name" value="DPBB_EXLB_N"/>
    <property type="match status" value="1"/>
</dbReference>
<dbReference type="SUPFAM" id="SSF50685">
    <property type="entry name" value="Barwin-like endoglucanases"/>
    <property type="match status" value="1"/>
</dbReference>
<evidence type="ECO:0000256" key="1">
    <source>
        <dbReference type="RuleBase" id="RU003460"/>
    </source>
</evidence>
<dbReference type="InterPro" id="IPR036749">
    <property type="entry name" value="Expansin_CBD_sf"/>
</dbReference>
<dbReference type="Gene3D" id="2.40.40.10">
    <property type="entry name" value="RlpA-like domain"/>
    <property type="match status" value="1"/>
</dbReference>
<comment type="similarity">
    <text evidence="1">Belongs to the expansin family.</text>
</comment>
<dbReference type="EMBL" id="CM010721">
    <property type="protein sequence ID" value="RZC69250.1"/>
    <property type="molecule type" value="Genomic_DNA"/>
</dbReference>
<dbReference type="PROSITE" id="PS50843">
    <property type="entry name" value="EXPANSIN_CBD"/>
    <property type="match status" value="1"/>
</dbReference>
<accession>A0A4Y7KA72</accession>
<dbReference type="InterPro" id="IPR036908">
    <property type="entry name" value="RlpA-like_sf"/>
</dbReference>
<feature type="domain" description="Expansin-like EG45" evidence="2">
    <location>
        <begin position="115"/>
        <end position="218"/>
    </location>
</feature>
<reference evidence="4 5" key="1">
    <citation type="journal article" date="2018" name="Science">
        <title>The opium poppy genome and morphinan production.</title>
        <authorList>
            <person name="Guo L."/>
            <person name="Winzer T."/>
            <person name="Yang X."/>
            <person name="Li Y."/>
            <person name="Ning Z."/>
            <person name="He Z."/>
            <person name="Teodor R."/>
            <person name="Lu Y."/>
            <person name="Bowser T.A."/>
            <person name="Graham I.A."/>
            <person name="Ye K."/>
        </authorList>
    </citation>
    <scope>NUCLEOTIDE SEQUENCE [LARGE SCALE GENOMIC DNA]</scope>
    <source>
        <strain evidence="5">cv. HN1</strain>
        <tissue evidence="4">Leaves</tissue>
    </source>
</reference>
<name>A0A4Y7KA72_PAPSO</name>
<dbReference type="OMA" id="YGYNLMI"/>
<evidence type="ECO:0000313" key="5">
    <source>
        <dbReference type="Proteomes" id="UP000316621"/>
    </source>
</evidence>
<dbReference type="GO" id="GO:0005576">
    <property type="term" value="C:extracellular region"/>
    <property type="evidence" value="ECO:0007669"/>
    <property type="project" value="InterPro"/>
</dbReference>
<dbReference type="PANTHER" id="PTHR31692:SF2">
    <property type="entry name" value="EXPANSIN-LIKE B1"/>
    <property type="match status" value="1"/>
</dbReference>
<dbReference type="InterPro" id="IPR007112">
    <property type="entry name" value="Expansin/allergen_DPBB_dom"/>
</dbReference>
<dbReference type="STRING" id="3469.A0A4Y7KA72"/>
<dbReference type="Pfam" id="PF03330">
    <property type="entry name" value="DPBB_1"/>
    <property type="match status" value="1"/>
</dbReference>
<dbReference type="Proteomes" id="UP000316621">
    <property type="component" value="Chromosome 7"/>
</dbReference>
<gene>
    <name evidence="4" type="ORF">C5167_032716</name>
</gene>